<dbReference type="InterPro" id="IPR035986">
    <property type="entry name" value="PKD_dom_sf"/>
</dbReference>
<feature type="domain" description="PKD" evidence="2">
    <location>
        <begin position="487"/>
        <end position="527"/>
    </location>
</feature>
<dbReference type="AlphaFoldDB" id="A0A1I5IZ33"/>
<dbReference type="PANTHER" id="PTHR46534">
    <property type="entry name" value="IGGFC_BINDING DOMAIN-CONTAINING PROTEIN"/>
    <property type="match status" value="1"/>
</dbReference>
<dbReference type="Proteomes" id="UP000199564">
    <property type="component" value="Unassembled WGS sequence"/>
</dbReference>
<dbReference type="CDD" id="cd00146">
    <property type="entry name" value="PKD"/>
    <property type="match status" value="1"/>
</dbReference>
<evidence type="ECO:0000259" key="2">
    <source>
        <dbReference type="PROSITE" id="PS50093"/>
    </source>
</evidence>
<evidence type="ECO:0000313" key="3">
    <source>
        <dbReference type="EMBL" id="SFO65643.1"/>
    </source>
</evidence>
<feature type="chain" id="PRO_5011768139" evidence="1">
    <location>
        <begin position="26"/>
        <end position="1226"/>
    </location>
</feature>
<organism evidence="3 4">
    <name type="scientific">Algoriphagus ornithinivorans</name>
    <dbReference type="NCBI Taxonomy" id="226506"/>
    <lineage>
        <taxon>Bacteria</taxon>
        <taxon>Pseudomonadati</taxon>
        <taxon>Bacteroidota</taxon>
        <taxon>Cytophagia</taxon>
        <taxon>Cytophagales</taxon>
        <taxon>Cyclobacteriaceae</taxon>
        <taxon>Algoriphagus</taxon>
    </lineage>
</organism>
<gene>
    <name evidence="3" type="ORF">SAMN04488519_110136</name>
</gene>
<feature type="signal peptide" evidence="1">
    <location>
        <begin position="1"/>
        <end position="25"/>
    </location>
</feature>
<accession>A0A1I5IZ33</accession>
<evidence type="ECO:0000313" key="4">
    <source>
        <dbReference type="Proteomes" id="UP000199564"/>
    </source>
</evidence>
<dbReference type="SUPFAM" id="SSF49299">
    <property type="entry name" value="PKD domain"/>
    <property type="match status" value="1"/>
</dbReference>
<dbReference type="Pfam" id="PF17517">
    <property type="entry name" value="IgGFc_binding"/>
    <property type="match status" value="1"/>
</dbReference>
<sequence>MKHAKRFFLIFLVLSSFFLSEGSFAQLSTVGSEFYFGFMENNLKENNEDKALISITATEDAIGYIQYLGKTINFSIAKGKIFTHEIPTTATEDIIHRSSGIISNKGVYISSSGKIAVHAFNLRSTSSDGSVILPFTAIGKDYIVTAHYNDISLSPNNFESTVLIVSAEDNTEVEINPTVPTVNGFAAGSPVKITINKGQSYQLKGQGDLTGTRVKVVNSGSDDCKRVAVFGGNKMTQGGTCGSTSDHLFQQTYPLFTWGNEFIHIPLLERTAGELVKVVASQNNTTIEVSGLAPVTLNEGEFYIYDFKSTDIATIKSDKPIAATAIAKSQDCDTPGPLKFGDPLMITYNPNNERISSIVFNSLQSYGFLRHFVNVIVPAESVNETILNGKNIGDQFKAVPGNPNFHYAQIKLSGGTNSLSNPKGLIAYAYGTGNLNSYGFSAGANFESSEYEADSKYEFEVVGERVACFGQEATWMIQPESKIYTQFKWDFGDGSDPVFGQEAKHTFIKEGKFTVSVLASNGAASCALERTYSFDVEVLKVLAEIKGETNVCPGSTQVYELGETANFEKLEWLEVIGGEIVSQSANSLTVKWSETSDAGQIKAVAFAPNGCRGEEIILDIELGSTGLDVIPLGPESICGIQEQSLVYEIPADFEFTGSILWEVIGGKITGEADKKQVAILWDDDAEERKVFFTITNTEDACGGISKKLIVEKLDKILFENAQINGNQEVCLGSEITYTFSSTTPFGNLDWVDVRGGSILETGDDFVKIRWIEETENMGLSLIPYNESDCPGELISLEIRIKESEVLPKPKGIETLCGPDFPDQVYEVPNPQTGVQYSWAIQGGEIIGENSGKSVTVKWKNSSEGKVISYSEQIQDQSVCPRSSEVLKIKTGEPILLQEQIETLASCPGETNGALEIKVKGGTRNYEFEWEGYPTVKVNKLENIAAGEYQVTVKDVSGCGIAKFSLTLSEPKGLELIRELEYMRTTCSDSGDGGFIAYLTGGKAPYKVEGFDSTWDGEKLTVKGLSKGPFTLFVLDATNCSLAVDGIIGGTEELKVSFVEESESCPGGSFGRLAVKVEGGVGPYQYAWDLGSGIAEVRSTSSTSNFGSNFISDMPSGEYAVTVTDSNGCQVMAYGRISETSPQVRMPTGYLPSDGLYYPVSNCSLNYTLKVFDRWGGMVYVGTEGWDGMIKGNEAPVGTYTFVLSYTFSKEGEIETEEKSGIFTLIR</sequence>
<dbReference type="Pfam" id="PF19408">
    <property type="entry name" value="PKD_6"/>
    <property type="match status" value="1"/>
</dbReference>
<reference evidence="4" key="1">
    <citation type="submission" date="2016-10" db="EMBL/GenBank/DDBJ databases">
        <authorList>
            <person name="Varghese N."/>
            <person name="Submissions S."/>
        </authorList>
    </citation>
    <scope>NUCLEOTIDE SEQUENCE [LARGE SCALE GENOMIC DNA]</scope>
    <source>
        <strain evidence="4">DSM 15282</strain>
    </source>
</reference>
<keyword evidence="1" id="KW-0732">Signal</keyword>
<dbReference type="PROSITE" id="PS50093">
    <property type="entry name" value="PKD"/>
    <property type="match status" value="1"/>
</dbReference>
<name>A0A1I5IZ33_9BACT</name>
<dbReference type="EMBL" id="FOVW01000010">
    <property type="protein sequence ID" value="SFO65643.1"/>
    <property type="molecule type" value="Genomic_DNA"/>
</dbReference>
<proteinExistence type="predicted"/>
<protein>
    <submittedName>
        <fullName evidence="3">SprB repeat-containing protein</fullName>
    </submittedName>
</protein>
<dbReference type="STRING" id="226506.SAMN04488519_110136"/>
<dbReference type="InterPro" id="IPR000601">
    <property type="entry name" value="PKD_dom"/>
</dbReference>
<dbReference type="RefSeq" id="WP_091655250.1">
    <property type="nucleotide sequence ID" value="NZ_FOVW01000010.1"/>
</dbReference>
<dbReference type="InterPro" id="IPR045829">
    <property type="entry name" value="PKD_6"/>
</dbReference>
<keyword evidence="4" id="KW-1185">Reference proteome</keyword>
<dbReference type="PANTHER" id="PTHR46534:SF1">
    <property type="entry name" value="IGGFC-BINDING PROTEIN N-TERMINAL DOMAIN-CONTAINING PROTEIN"/>
    <property type="match status" value="1"/>
</dbReference>
<dbReference type="InterPro" id="IPR035234">
    <property type="entry name" value="IgGFc-bd_N"/>
</dbReference>
<dbReference type="Gene3D" id="2.60.40.10">
    <property type="entry name" value="Immunoglobulins"/>
    <property type="match status" value="2"/>
</dbReference>
<dbReference type="Pfam" id="PF18911">
    <property type="entry name" value="PKD_4"/>
    <property type="match status" value="1"/>
</dbReference>
<evidence type="ECO:0000256" key="1">
    <source>
        <dbReference type="SAM" id="SignalP"/>
    </source>
</evidence>
<dbReference type="InterPro" id="IPR013783">
    <property type="entry name" value="Ig-like_fold"/>
</dbReference>